<name>A0AAD6IFV6_PENCN</name>
<reference evidence="3" key="2">
    <citation type="submission" date="2023-01" db="EMBL/GenBank/DDBJ databases">
        <authorList>
            <person name="Petersen C."/>
        </authorList>
    </citation>
    <scope>NUCLEOTIDE SEQUENCE</scope>
    <source>
        <strain evidence="3">IBT 15450</strain>
    </source>
</reference>
<evidence type="ECO:0000259" key="2">
    <source>
        <dbReference type="Pfam" id="PF22980"/>
    </source>
</evidence>
<evidence type="ECO:0000313" key="3">
    <source>
        <dbReference type="EMBL" id="KAJ6044871.1"/>
    </source>
</evidence>
<evidence type="ECO:0000256" key="1">
    <source>
        <dbReference type="SAM" id="MobiDB-lite"/>
    </source>
</evidence>
<accession>A0AAD6IFV6</accession>
<dbReference type="Pfam" id="PF22980">
    <property type="entry name" value="Myb_DNA-bind_8"/>
    <property type="match status" value="1"/>
</dbReference>
<dbReference type="InterPro" id="IPR054505">
    <property type="entry name" value="Myb_DNA-bind_8"/>
</dbReference>
<feature type="domain" description="Myb-like DNA-binding" evidence="2">
    <location>
        <begin position="44"/>
        <end position="89"/>
    </location>
</feature>
<comment type="caution">
    <text evidence="3">The sequence shown here is derived from an EMBL/GenBank/DDBJ whole genome shotgun (WGS) entry which is preliminary data.</text>
</comment>
<protein>
    <recommendedName>
        <fullName evidence="2">Myb-like DNA-binding domain-containing protein</fullName>
    </recommendedName>
</protein>
<keyword evidence="4" id="KW-1185">Reference proteome</keyword>
<organism evidence="3 4">
    <name type="scientific">Penicillium canescens</name>
    <dbReference type="NCBI Taxonomy" id="5083"/>
    <lineage>
        <taxon>Eukaryota</taxon>
        <taxon>Fungi</taxon>
        <taxon>Dikarya</taxon>
        <taxon>Ascomycota</taxon>
        <taxon>Pezizomycotina</taxon>
        <taxon>Eurotiomycetes</taxon>
        <taxon>Eurotiomycetidae</taxon>
        <taxon>Eurotiales</taxon>
        <taxon>Aspergillaceae</taxon>
        <taxon>Penicillium</taxon>
    </lineage>
</organism>
<dbReference type="EMBL" id="JAQJZL010000004">
    <property type="protein sequence ID" value="KAJ6044871.1"/>
    <property type="molecule type" value="Genomic_DNA"/>
</dbReference>
<feature type="region of interest" description="Disordered" evidence="1">
    <location>
        <begin position="88"/>
        <end position="113"/>
    </location>
</feature>
<proteinExistence type="predicted"/>
<feature type="region of interest" description="Disordered" evidence="1">
    <location>
        <begin position="1"/>
        <end position="44"/>
    </location>
</feature>
<dbReference type="Proteomes" id="UP001219568">
    <property type="component" value="Unassembled WGS sequence"/>
</dbReference>
<gene>
    <name evidence="3" type="ORF">N7460_006226</name>
</gene>
<feature type="compositionally biased region" description="Low complexity" evidence="1">
    <location>
        <begin position="1"/>
        <end position="11"/>
    </location>
</feature>
<reference evidence="3" key="1">
    <citation type="journal article" date="2023" name="IMA Fungus">
        <title>Comparative genomic study of the Penicillium genus elucidates a diverse pangenome and 15 lateral gene transfer events.</title>
        <authorList>
            <person name="Petersen C."/>
            <person name="Sorensen T."/>
            <person name="Nielsen M.R."/>
            <person name="Sondergaard T.E."/>
            <person name="Sorensen J.L."/>
            <person name="Fitzpatrick D.A."/>
            <person name="Frisvad J.C."/>
            <person name="Nielsen K.L."/>
        </authorList>
    </citation>
    <scope>NUCLEOTIDE SEQUENCE</scope>
    <source>
        <strain evidence="3">IBT 15450</strain>
    </source>
</reference>
<evidence type="ECO:0000313" key="4">
    <source>
        <dbReference type="Proteomes" id="UP001219568"/>
    </source>
</evidence>
<sequence length="113" mass="11725">MPSKAPSKAPATPQGSTPKTAKVVRSAVSKSTPIKASTDAGPSDRDIAFLLNCIKFSHNDVDYKRVADALDMNVPAVRMRYSRIRAKMDGQDAGSTGGKAANSGSMGAKGASK</sequence>
<dbReference type="AlphaFoldDB" id="A0AAD6IFV6"/>